<dbReference type="KEGG" id="vg:64470990"/>
<accession>A0A385DNU9</accession>
<protein>
    <submittedName>
        <fullName evidence="1">Uncharacterized protein</fullName>
    </submittedName>
</protein>
<dbReference type="RefSeq" id="YP_010055066.1">
    <property type="nucleotide sequence ID" value="NC_054661.1"/>
</dbReference>
<organism evidence="1 2">
    <name type="scientific">Streptomyces phage Hank144</name>
    <dbReference type="NCBI Taxonomy" id="2301573"/>
    <lineage>
        <taxon>Viruses</taxon>
        <taxon>Duplodnaviria</taxon>
        <taxon>Heunggongvirae</taxon>
        <taxon>Uroviricota</taxon>
        <taxon>Caudoviricetes</taxon>
        <taxon>Arquatrovirinae</taxon>
        <taxon>Janusvirus</taxon>
        <taxon>Janusvirus hank144</taxon>
    </lineage>
</organism>
<dbReference type="Pfam" id="PF17395">
    <property type="entry name" value="DUF5403"/>
    <property type="match status" value="1"/>
</dbReference>
<gene>
    <name evidence="1" type="primary">14</name>
    <name evidence="1" type="ORF">SEA_HANK144_14</name>
</gene>
<proteinExistence type="predicted"/>
<sequence>MAKIYQRTPKIVAQHAAVQDELERRTFEVAVRAEQILVEHRQDGHAEIDVEHGDIDYYVVLSDERGQKAALSIEYGREAGEYEVRDPETGEMVTVEYGAMEGLHVLAQASHLPKKRKGKVDLD</sequence>
<dbReference type="InterPro" id="IPR039452">
    <property type="entry name" value="DUF5403"/>
</dbReference>
<dbReference type="GeneID" id="64470990"/>
<dbReference type="Proteomes" id="UP000264086">
    <property type="component" value="Segment"/>
</dbReference>
<reference evidence="1 2" key="1">
    <citation type="submission" date="2018-07" db="EMBL/GenBank/DDBJ databases">
        <authorList>
            <person name="Amani N.Z."/>
            <person name="Ambroziak M.E."/>
            <person name="Biju A."/>
            <person name="Bushnell W."/>
            <person name="Calia C.N."/>
            <person name="Chen Y.J."/>
            <person name="Hill L.T."/>
            <person name="Karpinska S."/>
            <person name="Martinez K.C."/>
            <person name="Medwid J.R."/>
            <person name="Nguyen C."/>
            <person name="Oliver A."/>
            <person name="Pham J.P."/>
            <person name="Ramsey M.R."/>
            <person name="Ravi S."/>
            <person name="Sardina J.R."/>
            <person name="Senecal S.L."/>
            <person name="Sheen J."/>
            <person name="Shende N.V."/>
            <person name="Shi C.Y."/>
            <person name="Stuart L.C."/>
            <person name="Vu L."/>
            <person name="Wang L.Q."/>
            <person name="West L.J."/>
            <person name="Westgaard A.C."/>
            <person name="Liu R.B."/>
            <person name="Pierce E.C."/>
            <person name="Mohan S."/>
            <person name="Pogliano J."/>
            <person name="Delesalle V.A."/>
            <person name="Garlena R.A."/>
            <person name="Russell D.A."/>
            <person name="Pope W.H."/>
            <person name="Jacobs-Sera D."/>
            <person name="Hatfull G.F."/>
        </authorList>
    </citation>
    <scope>NUCLEOTIDE SEQUENCE [LARGE SCALE GENOMIC DNA]</scope>
</reference>
<keyword evidence="2" id="KW-1185">Reference proteome</keyword>
<name>A0A385DNU9_9CAUD</name>
<dbReference type="EMBL" id="MH669004">
    <property type="protein sequence ID" value="AXQ61070.1"/>
    <property type="molecule type" value="Genomic_DNA"/>
</dbReference>
<evidence type="ECO:0000313" key="2">
    <source>
        <dbReference type="Proteomes" id="UP000264086"/>
    </source>
</evidence>
<evidence type="ECO:0000313" key="1">
    <source>
        <dbReference type="EMBL" id="AXQ61070.1"/>
    </source>
</evidence>